<evidence type="ECO:0000313" key="3">
    <source>
        <dbReference type="Proteomes" id="UP000053477"/>
    </source>
</evidence>
<feature type="compositionally biased region" description="Low complexity" evidence="1">
    <location>
        <begin position="153"/>
        <end position="164"/>
    </location>
</feature>
<sequence>MAGTVTWQVLPVHSSVNPAIIRGEVTASVRQYCAGIAGMPGSRAGCQAQAVHGQSRAGSRTAKITDTENRRQSGRVGGFGVLQFDNVNLVRLRKRSLYRKDVALSYDEERKRGEERKETKGRRETDGMGDDRKMLAIWRLRWPTRARRRDDSGGSSFLSSFLARCPQQRRGRGRRGRQRDEDGEKKGHGHGHAQAHLASATTTTKTITDVPDRVRPRYLSPANSLNE</sequence>
<gene>
    <name evidence="2" type="ORF">SCHPADRAFT_897114</name>
</gene>
<dbReference type="Proteomes" id="UP000053477">
    <property type="component" value="Unassembled WGS sequence"/>
</dbReference>
<feature type="region of interest" description="Disordered" evidence="1">
    <location>
        <begin position="147"/>
        <end position="227"/>
    </location>
</feature>
<dbReference type="AlphaFoldDB" id="A0A0H2R4B9"/>
<organism evidence="2 3">
    <name type="scientific">Schizopora paradoxa</name>
    <dbReference type="NCBI Taxonomy" id="27342"/>
    <lineage>
        <taxon>Eukaryota</taxon>
        <taxon>Fungi</taxon>
        <taxon>Dikarya</taxon>
        <taxon>Basidiomycota</taxon>
        <taxon>Agaricomycotina</taxon>
        <taxon>Agaricomycetes</taxon>
        <taxon>Hymenochaetales</taxon>
        <taxon>Schizoporaceae</taxon>
        <taxon>Schizopora</taxon>
    </lineage>
</organism>
<feature type="compositionally biased region" description="Basic residues" evidence="1">
    <location>
        <begin position="167"/>
        <end position="177"/>
    </location>
</feature>
<protein>
    <submittedName>
        <fullName evidence="2">Uncharacterized protein</fullName>
    </submittedName>
</protein>
<keyword evidence="3" id="KW-1185">Reference proteome</keyword>
<dbReference type="InParanoid" id="A0A0H2R4B9"/>
<accession>A0A0H2R4B9</accession>
<evidence type="ECO:0000313" key="2">
    <source>
        <dbReference type="EMBL" id="KLO04328.1"/>
    </source>
</evidence>
<evidence type="ECO:0000256" key="1">
    <source>
        <dbReference type="SAM" id="MobiDB-lite"/>
    </source>
</evidence>
<reference evidence="2 3" key="1">
    <citation type="submission" date="2015-04" db="EMBL/GenBank/DDBJ databases">
        <title>Complete genome sequence of Schizopora paradoxa KUC8140, a cosmopolitan wood degrader in East Asia.</title>
        <authorList>
            <consortium name="DOE Joint Genome Institute"/>
            <person name="Min B."/>
            <person name="Park H."/>
            <person name="Jang Y."/>
            <person name="Kim J.-J."/>
            <person name="Kim K.H."/>
            <person name="Pangilinan J."/>
            <person name="Lipzen A."/>
            <person name="Riley R."/>
            <person name="Grigoriev I.V."/>
            <person name="Spatafora J.W."/>
            <person name="Choi I.-G."/>
        </authorList>
    </citation>
    <scope>NUCLEOTIDE SEQUENCE [LARGE SCALE GENOMIC DNA]</scope>
    <source>
        <strain evidence="2 3">KUC8140</strain>
    </source>
</reference>
<feature type="region of interest" description="Disordered" evidence="1">
    <location>
        <begin position="108"/>
        <end position="128"/>
    </location>
</feature>
<dbReference type="EMBL" id="KQ086590">
    <property type="protein sequence ID" value="KLO04328.1"/>
    <property type="molecule type" value="Genomic_DNA"/>
</dbReference>
<proteinExistence type="predicted"/>
<name>A0A0H2R4B9_9AGAM</name>